<evidence type="ECO:0000313" key="12">
    <source>
        <dbReference type="Proteomes" id="UP001049518"/>
    </source>
</evidence>
<evidence type="ECO:0000313" key="11">
    <source>
        <dbReference type="EMBL" id="QXJ25302.1"/>
    </source>
</evidence>
<dbReference type="PANTHER" id="PTHR34266:SF2">
    <property type="entry name" value="THIAZOLE SYNTHASE"/>
    <property type="match status" value="1"/>
</dbReference>
<keyword evidence="12" id="KW-1185">Reference proteome</keyword>
<dbReference type="InterPro" id="IPR033983">
    <property type="entry name" value="Thiazole_synthase_ThiG"/>
</dbReference>
<organism evidence="11 12">
    <name type="scientific">Actinomadura graeca</name>
    <dbReference type="NCBI Taxonomy" id="2750812"/>
    <lineage>
        <taxon>Bacteria</taxon>
        <taxon>Bacillati</taxon>
        <taxon>Actinomycetota</taxon>
        <taxon>Actinomycetes</taxon>
        <taxon>Streptosporangiales</taxon>
        <taxon>Thermomonosporaceae</taxon>
        <taxon>Actinomadura</taxon>
    </lineage>
</organism>
<feature type="domain" description="Thiazole synthase ThiG" evidence="10">
    <location>
        <begin position="29"/>
        <end position="271"/>
    </location>
</feature>
<dbReference type="InterPro" id="IPR008867">
    <property type="entry name" value="ThiG"/>
</dbReference>
<dbReference type="EMBL" id="CP059572">
    <property type="protein sequence ID" value="QXJ25302.1"/>
    <property type="molecule type" value="Genomic_DNA"/>
</dbReference>
<evidence type="ECO:0000256" key="7">
    <source>
        <dbReference type="ARBA" id="ARBA00049897"/>
    </source>
</evidence>
<protein>
    <recommendedName>
        <fullName evidence="3 8">Thiazole synthase</fullName>
        <ecNumber evidence="3 8">2.8.1.10</ecNumber>
    </recommendedName>
</protein>
<feature type="binding site" evidence="8">
    <location>
        <begin position="206"/>
        <end position="207"/>
    </location>
    <ligand>
        <name>1-deoxy-D-xylulose 5-phosphate</name>
        <dbReference type="ChEBI" id="CHEBI:57792"/>
    </ligand>
</feature>
<keyword evidence="4 8" id="KW-0808">Transferase</keyword>
<dbReference type="HAMAP" id="MF_00443">
    <property type="entry name" value="ThiG"/>
    <property type="match status" value="1"/>
</dbReference>
<dbReference type="CDD" id="cd04728">
    <property type="entry name" value="ThiG"/>
    <property type="match status" value="1"/>
</dbReference>
<comment type="subunit">
    <text evidence="8">Homotetramer. Forms heterodimers with either ThiH or ThiS.</text>
</comment>
<evidence type="ECO:0000256" key="6">
    <source>
        <dbReference type="ARBA" id="ARBA00023270"/>
    </source>
</evidence>
<keyword evidence="6 8" id="KW-0704">Schiff base</keyword>
<name>A0ABX8R6E4_9ACTN</name>
<dbReference type="EC" id="2.8.1.10" evidence="3 8"/>
<feature type="active site" description="Schiff-base intermediate with DXP" evidence="8">
    <location>
        <position position="119"/>
    </location>
</feature>
<evidence type="ECO:0000256" key="1">
    <source>
        <dbReference type="ARBA" id="ARBA00002834"/>
    </source>
</evidence>
<dbReference type="InterPro" id="IPR013785">
    <property type="entry name" value="Aldolase_TIM"/>
</dbReference>
<dbReference type="SUPFAM" id="SSF110399">
    <property type="entry name" value="ThiG-like"/>
    <property type="match status" value="1"/>
</dbReference>
<comment type="function">
    <text evidence="1 8">Catalyzes the rearrangement of 1-deoxy-D-xylulose 5-phosphate (DXP) to produce the thiazole phosphate moiety of thiamine. Sulfur is provided by the thiocarboxylate moiety of the carrier protein ThiS. In vitro, sulfur can be provided by H(2)S.</text>
</comment>
<evidence type="ECO:0000256" key="2">
    <source>
        <dbReference type="ARBA" id="ARBA00004948"/>
    </source>
</evidence>
<evidence type="ECO:0000256" key="4">
    <source>
        <dbReference type="ARBA" id="ARBA00022679"/>
    </source>
</evidence>
<dbReference type="Gene3D" id="3.20.20.70">
    <property type="entry name" value="Aldolase class I"/>
    <property type="match status" value="1"/>
</dbReference>
<evidence type="ECO:0000259" key="10">
    <source>
        <dbReference type="Pfam" id="PF05690"/>
    </source>
</evidence>
<sequence>MRSSPPCREADVNATDTDAGAGGTGPLVIAGEELGSRLIMGTGGAPSMRVLREALTASGTELTTVAMRRVDPSARGSVLDVLKECGIRVLPNTAGCFTAGEAVLTAKLAREALGTSWVKLEVIADEHTLLPDPIELAEAAEQLVDDGFTVLPYTSDDPVLARRLEQIGCAAVMPLGSPIGSGLGIRNPHNIELIVERAGVPVILDAGLGTASDAALAMELGCDAVLLATAVTRAQSPARMAAAMRHAVEAGRLARTAGRIPRRRLAQASSPFEGLATGG</sequence>
<reference evidence="11" key="1">
    <citation type="submission" date="2020-07" db="EMBL/GenBank/DDBJ databases">
        <authorList>
            <person name="Tarantini F.S."/>
            <person name="Hong K.W."/>
            <person name="Chan K.G."/>
        </authorList>
    </citation>
    <scope>NUCLEOTIDE SEQUENCE</scope>
    <source>
        <strain evidence="11">32-07</strain>
    </source>
</reference>
<feature type="region of interest" description="Disordered" evidence="9">
    <location>
        <begin position="1"/>
        <end position="25"/>
    </location>
</feature>
<evidence type="ECO:0000256" key="9">
    <source>
        <dbReference type="SAM" id="MobiDB-lite"/>
    </source>
</evidence>
<evidence type="ECO:0000256" key="5">
    <source>
        <dbReference type="ARBA" id="ARBA00022977"/>
    </source>
</evidence>
<comment type="catalytic activity">
    <reaction evidence="7 8">
        <text>[ThiS sulfur-carrier protein]-C-terminal-Gly-aminoethanethioate + 2-iminoacetate + 1-deoxy-D-xylulose 5-phosphate = [ThiS sulfur-carrier protein]-C-terminal Gly-Gly + 2-[(2R,5Z)-2-carboxy-4-methylthiazol-5(2H)-ylidene]ethyl phosphate + 2 H2O + H(+)</text>
        <dbReference type="Rhea" id="RHEA:26297"/>
        <dbReference type="Rhea" id="RHEA-COMP:12909"/>
        <dbReference type="Rhea" id="RHEA-COMP:19908"/>
        <dbReference type="ChEBI" id="CHEBI:15377"/>
        <dbReference type="ChEBI" id="CHEBI:15378"/>
        <dbReference type="ChEBI" id="CHEBI:57792"/>
        <dbReference type="ChEBI" id="CHEBI:62899"/>
        <dbReference type="ChEBI" id="CHEBI:77846"/>
        <dbReference type="ChEBI" id="CHEBI:90778"/>
        <dbReference type="ChEBI" id="CHEBI:232372"/>
        <dbReference type="EC" id="2.8.1.10"/>
    </reaction>
</comment>
<accession>A0ABX8R6E4</accession>
<dbReference type="PANTHER" id="PTHR34266">
    <property type="entry name" value="THIAZOLE SYNTHASE"/>
    <property type="match status" value="1"/>
</dbReference>
<feature type="binding site" evidence="8">
    <location>
        <position position="180"/>
    </location>
    <ligand>
        <name>1-deoxy-D-xylulose 5-phosphate</name>
        <dbReference type="ChEBI" id="CHEBI:57792"/>
    </ligand>
</feature>
<dbReference type="Proteomes" id="UP001049518">
    <property type="component" value="Chromosome"/>
</dbReference>
<keyword evidence="8" id="KW-0963">Cytoplasm</keyword>
<evidence type="ECO:0000256" key="8">
    <source>
        <dbReference type="HAMAP-Rule" id="MF_00443"/>
    </source>
</evidence>
<evidence type="ECO:0000256" key="3">
    <source>
        <dbReference type="ARBA" id="ARBA00011960"/>
    </source>
</evidence>
<gene>
    <name evidence="8" type="primary">thiG</name>
    <name evidence="11" type="ORF">AGRA3207_006781</name>
</gene>
<proteinExistence type="inferred from homology"/>
<comment type="subcellular location">
    <subcellularLocation>
        <location evidence="8">Cytoplasm</location>
    </subcellularLocation>
</comment>
<keyword evidence="5 8" id="KW-0784">Thiamine biosynthesis</keyword>
<feature type="binding site" evidence="8">
    <location>
        <begin position="228"/>
        <end position="229"/>
    </location>
    <ligand>
        <name>1-deoxy-D-xylulose 5-phosphate</name>
        <dbReference type="ChEBI" id="CHEBI:57792"/>
    </ligand>
</feature>
<comment type="pathway">
    <text evidence="2 8">Cofactor biosynthesis; thiamine diphosphate biosynthesis.</text>
</comment>
<dbReference type="Pfam" id="PF05690">
    <property type="entry name" value="ThiG"/>
    <property type="match status" value="1"/>
</dbReference>
<comment type="similarity">
    <text evidence="8">Belongs to the ThiG family.</text>
</comment>